<evidence type="ECO:0000313" key="21">
    <source>
        <dbReference type="Proteomes" id="UP000256864"/>
    </source>
</evidence>
<feature type="domain" description="PAS" evidence="18">
    <location>
        <begin position="464"/>
        <end position="537"/>
    </location>
</feature>
<dbReference type="GO" id="GO:0009881">
    <property type="term" value="F:photoreceptor activity"/>
    <property type="evidence" value="ECO:0007669"/>
    <property type="project" value="UniProtKB-KW"/>
</dbReference>
<evidence type="ECO:0000256" key="10">
    <source>
        <dbReference type="ARBA" id="ARBA00022741"/>
    </source>
</evidence>
<keyword evidence="14" id="KW-0843">Virulence</keyword>
<organism evidence="20 21">
    <name type="scientific">Methanothermobacter defluvii</name>
    <dbReference type="NCBI Taxonomy" id="49339"/>
    <lineage>
        <taxon>Archaea</taxon>
        <taxon>Methanobacteriati</taxon>
        <taxon>Methanobacteriota</taxon>
        <taxon>Methanomada group</taxon>
        <taxon>Methanobacteria</taxon>
        <taxon>Methanobacteriales</taxon>
        <taxon>Methanobacteriaceae</taxon>
        <taxon>Methanothermobacter</taxon>
    </lineage>
</organism>
<evidence type="ECO:0000256" key="14">
    <source>
        <dbReference type="ARBA" id="ARBA00023026"/>
    </source>
</evidence>
<feature type="domain" description="Histidine kinase" evidence="17">
    <location>
        <begin position="594"/>
        <end position="780"/>
    </location>
</feature>
<dbReference type="NCBIfam" id="TIGR00229">
    <property type="entry name" value="sensory_box"/>
    <property type="match status" value="3"/>
</dbReference>
<feature type="transmembrane region" description="Helical" evidence="16">
    <location>
        <begin position="94"/>
        <end position="117"/>
    </location>
</feature>
<dbReference type="CDD" id="cd00130">
    <property type="entry name" value="PAS"/>
    <property type="match status" value="2"/>
</dbReference>
<name>A0A371NCE3_9EURY</name>
<keyword evidence="5" id="KW-0716">Sensory transduction</keyword>
<dbReference type="InterPro" id="IPR013767">
    <property type="entry name" value="PAS_fold"/>
</dbReference>
<dbReference type="Pfam" id="PF08447">
    <property type="entry name" value="PAS_3"/>
    <property type="match status" value="1"/>
</dbReference>
<dbReference type="InterPro" id="IPR000700">
    <property type="entry name" value="PAS-assoc_C"/>
</dbReference>
<dbReference type="PANTHER" id="PTHR41523:SF8">
    <property type="entry name" value="ETHYLENE RESPONSE SENSOR PROTEIN"/>
    <property type="match status" value="1"/>
</dbReference>
<dbReference type="InterPro" id="IPR003594">
    <property type="entry name" value="HATPase_dom"/>
</dbReference>
<dbReference type="Gene3D" id="3.30.450.20">
    <property type="entry name" value="PAS domain"/>
    <property type="match status" value="3"/>
</dbReference>
<accession>A0A371NCE3</accession>
<keyword evidence="4" id="KW-0597">Phosphoprotein</keyword>
<dbReference type="SMART" id="SM00091">
    <property type="entry name" value="PAS"/>
    <property type="match status" value="3"/>
</dbReference>
<dbReference type="InterPro" id="IPR013656">
    <property type="entry name" value="PAS_4"/>
</dbReference>
<feature type="domain" description="PAS" evidence="18">
    <location>
        <begin position="339"/>
        <end position="405"/>
    </location>
</feature>
<comment type="catalytic activity">
    <reaction evidence="1">
        <text>ATP + protein L-histidine = ADP + protein N-phospho-L-histidine.</text>
        <dbReference type="EC" id="2.7.13.3"/>
    </reaction>
</comment>
<dbReference type="GO" id="GO:0006355">
    <property type="term" value="P:regulation of DNA-templated transcription"/>
    <property type="evidence" value="ECO:0007669"/>
    <property type="project" value="InterPro"/>
</dbReference>
<evidence type="ECO:0000313" key="20">
    <source>
        <dbReference type="EMBL" id="REE25323.1"/>
    </source>
</evidence>
<gene>
    <name evidence="20" type="ORF">C7452_1674</name>
</gene>
<keyword evidence="16" id="KW-0472">Membrane</keyword>
<dbReference type="InterPro" id="IPR011495">
    <property type="entry name" value="Sig_transdc_His_kin_sub2_dim/P"/>
</dbReference>
<dbReference type="SMART" id="SM00086">
    <property type="entry name" value="PAC"/>
    <property type="match status" value="2"/>
</dbReference>
<dbReference type="GO" id="GO:0005524">
    <property type="term" value="F:ATP binding"/>
    <property type="evidence" value="ECO:0007669"/>
    <property type="project" value="UniProtKB-KW"/>
</dbReference>
<dbReference type="InterPro" id="IPR001610">
    <property type="entry name" value="PAC"/>
</dbReference>
<dbReference type="InterPro" id="IPR035965">
    <property type="entry name" value="PAS-like_dom_sf"/>
</dbReference>
<dbReference type="AlphaFoldDB" id="A0A371NCE3"/>
<dbReference type="Pfam" id="PF16927">
    <property type="entry name" value="HisKA_7TM"/>
    <property type="match status" value="1"/>
</dbReference>
<feature type="transmembrane region" description="Helical" evidence="16">
    <location>
        <begin position="36"/>
        <end position="54"/>
    </location>
</feature>
<dbReference type="PROSITE" id="PS50113">
    <property type="entry name" value="PAC"/>
    <property type="match status" value="1"/>
</dbReference>
<keyword evidence="9" id="KW-0677">Repeat</keyword>
<dbReference type="InterPro" id="IPR031621">
    <property type="entry name" value="HisKA_7TM"/>
</dbReference>
<dbReference type="SMART" id="SM00387">
    <property type="entry name" value="HATPase_c"/>
    <property type="match status" value="1"/>
</dbReference>
<dbReference type="EC" id="2.7.13.3" evidence="2"/>
<keyword evidence="8" id="KW-0808">Transferase</keyword>
<dbReference type="Proteomes" id="UP000256864">
    <property type="component" value="Unassembled WGS sequence"/>
</dbReference>
<dbReference type="GO" id="GO:0004673">
    <property type="term" value="F:protein histidine kinase activity"/>
    <property type="evidence" value="ECO:0007669"/>
    <property type="project" value="UniProtKB-EC"/>
</dbReference>
<feature type="domain" description="PAC" evidence="19">
    <location>
        <begin position="412"/>
        <end position="463"/>
    </location>
</feature>
<keyword evidence="16" id="KW-1133">Transmembrane helix</keyword>
<dbReference type="EMBL" id="QREL01000003">
    <property type="protein sequence ID" value="REE25323.1"/>
    <property type="molecule type" value="Genomic_DNA"/>
</dbReference>
<evidence type="ECO:0000259" key="17">
    <source>
        <dbReference type="PROSITE" id="PS50109"/>
    </source>
</evidence>
<feature type="domain" description="PAS" evidence="18">
    <location>
        <begin position="234"/>
        <end position="278"/>
    </location>
</feature>
<protein>
    <recommendedName>
        <fullName evidence="2">histidine kinase</fullName>
        <ecNumber evidence="2">2.7.13.3</ecNumber>
    </recommendedName>
</protein>
<proteinExistence type="predicted"/>
<evidence type="ECO:0000259" key="19">
    <source>
        <dbReference type="PROSITE" id="PS50113"/>
    </source>
</evidence>
<evidence type="ECO:0000256" key="15">
    <source>
        <dbReference type="ARBA" id="ARBA00023170"/>
    </source>
</evidence>
<evidence type="ECO:0000256" key="12">
    <source>
        <dbReference type="ARBA" id="ARBA00022840"/>
    </source>
</evidence>
<evidence type="ECO:0000256" key="11">
    <source>
        <dbReference type="ARBA" id="ARBA00022777"/>
    </source>
</evidence>
<dbReference type="InterPro" id="IPR036890">
    <property type="entry name" value="HATPase_C_sf"/>
</dbReference>
<keyword evidence="15" id="KW-0675">Receptor</keyword>
<keyword evidence="7" id="KW-0288">FMN</keyword>
<dbReference type="Pfam" id="PF07568">
    <property type="entry name" value="HisKA_2"/>
    <property type="match status" value="1"/>
</dbReference>
<sequence>MNPMAIISITAFVVALVSGVYIFVKNPESRFNRALLLFSALIAYLSLTDFGLYISESYMMADFWVRMGFLWPIVVPVILHMVLLFTGRRPTMPLLAVIYAPAVVIAALELTTDLITAGPTMTSWGWTFSAAENSLPYQISNIWGFIIASVAIILVALHWRSSRGSDRTQAHYLLTGLILPVLAGVLTDLVLPAAAMAVPSLTDPSAALGVSIIAYGVMRFRLPILSPLNAAMDIVRNMNTFLIITDLGLNIHYVNPATERLTGLRAVEFSGRKVTDLLKFDELSTGSIMESRLRGKDEWIPVIVSAGHVHGSGGEHLGLLFTGSDMRPILEMEEKLRRREDRLVLLTEHMADGLGEFDRDFNFRYLSPSVKKITGYDHEMLIGMSALDFLDYLHPDDTEDVKKLILTRGEGHRATFRIRRPDGNYRWVEYVDRPIRTDGDIEGYVFGLRDIHEHKLAEEALIVSKEKFRELFRNMRSGIIAVESDGKGFRVKSMNPAAERMEGVSCAAIQGMDLQEALPEIWNSPIRRALQEIRETGEAIHCPEVECGEGWFDVHLHQLSTGEVVIICTDITLRKQYEDELRASLREKEALLREVHHRVKNNFQVISSLINLQLDDAEDPAPLRDLQSRIQSMALVHELLYESEDLTSIDMGRYIERLTSSIVNSHHNGEIEVEAVVGDITLPLETAIPLGLIINEIVTNSFKHAFTSRGMISVELEEHGGEFTLTIADNGVGLPPDFIIEDSDSLGLRLVAGLVDQIDGTLEVSGEDGTRFRLTFGVVPYRQRV</sequence>
<dbReference type="Gene3D" id="3.30.565.10">
    <property type="entry name" value="Histidine kinase-like ATPase, C-terminal domain"/>
    <property type="match status" value="1"/>
</dbReference>
<evidence type="ECO:0000256" key="2">
    <source>
        <dbReference type="ARBA" id="ARBA00012438"/>
    </source>
</evidence>
<feature type="transmembrane region" description="Helical" evidence="16">
    <location>
        <begin position="171"/>
        <end position="198"/>
    </location>
</feature>
<dbReference type="InterPro" id="IPR013655">
    <property type="entry name" value="PAS_fold_3"/>
</dbReference>
<keyword evidence="12" id="KW-0067">ATP-binding</keyword>
<feature type="transmembrane region" description="Helical" evidence="16">
    <location>
        <begin position="6"/>
        <end position="24"/>
    </location>
</feature>
<dbReference type="Pfam" id="PF00989">
    <property type="entry name" value="PAS"/>
    <property type="match status" value="1"/>
</dbReference>
<feature type="transmembrane region" description="Helical" evidence="16">
    <location>
        <begin position="69"/>
        <end position="87"/>
    </location>
</feature>
<evidence type="ECO:0000256" key="1">
    <source>
        <dbReference type="ARBA" id="ARBA00000085"/>
    </source>
</evidence>
<dbReference type="Pfam" id="PF08448">
    <property type="entry name" value="PAS_4"/>
    <property type="match status" value="1"/>
</dbReference>
<evidence type="ECO:0000256" key="16">
    <source>
        <dbReference type="SAM" id="Phobius"/>
    </source>
</evidence>
<evidence type="ECO:0000256" key="3">
    <source>
        <dbReference type="ARBA" id="ARBA00022543"/>
    </source>
</evidence>
<keyword evidence="13" id="KW-0157">Chromophore</keyword>
<dbReference type="InterPro" id="IPR000014">
    <property type="entry name" value="PAS"/>
</dbReference>
<keyword evidence="16" id="KW-0812">Transmembrane</keyword>
<comment type="caution">
    <text evidence="20">The sequence shown here is derived from an EMBL/GenBank/DDBJ whole genome shotgun (WGS) entry which is preliminary data.</text>
</comment>
<dbReference type="SUPFAM" id="SSF55785">
    <property type="entry name" value="PYP-like sensor domain (PAS domain)"/>
    <property type="match status" value="3"/>
</dbReference>
<keyword evidence="11" id="KW-0418">Kinase</keyword>
<dbReference type="SUPFAM" id="SSF55874">
    <property type="entry name" value="ATPase domain of HSP90 chaperone/DNA topoisomerase II/histidine kinase"/>
    <property type="match status" value="1"/>
</dbReference>
<keyword evidence="6" id="KW-0285">Flavoprotein</keyword>
<evidence type="ECO:0000256" key="13">
    <source>
        <dbReference type="ARBA" id="ARBA00022991"/>
    </source>
</evidence>
<evidence type="ECO:0000256" key="9">
    <source>
        <dbReference type="ARBA" id="ARBA00022737"/>
    </source>
</evidence>
<feature type="transmembrane region" description="Helical" evidence="16">
    <location>
        <begin position="137"/>
        <end position="159"/>
    </location>
</feature>
<dbReference type="PANTHER" id="PTHR41523">
    <property type="entry name" value="TWO-COMPONENT SYSTEM SENSOR PROTEIN"/>
    <property type="match status" value="1"/>
</dbReference>
<evidence type="ECO:0000256" key="6">
    <source>
        <dbReference type="ARBA" id="ARBA00022630"/>
    </source>
</evidence>
<evidence type="ECO:0000256" key="5">
    <source>
        <dbReference type="ARBA" id="ARBA00022606"/>
    </source>
</evidence>
<dbReference type="InterPro" id="IPR011102">
    <property type="entry name" value="Sig_transdc_His_kinase_HWE"/>
</dbReference>
<keyword evidence="21" id="KW-1185">Reference proteome</keyword>
<keyword evidence="10" id="KW-0547">Nucleotide-binding</keyword>
<dbReference type="PROSITE" id="PS50112">
    <property type="entry name" value="PAS"/>
    <property type="match status" value="3"/>
</dbReference>
<dbReference type="PROSITE" id="PS50109">
    <property type="entry name" value="HIS_KIN"/>
    <property type="match status" value="1"/>
</dbReference>
<evidence type="ECO:0000256" key="4">
    <source>
        <dbReference type="ARBA" id="ARBA00022553"/>
    </source>
</evidence>
<keyword evidence="3" id="KW-0600">Photoreceptor protein</keyword>
<dbReference type="RefSeq" id="WP_115892803.1">
    <property type="nucleotide sequence ID" value="NZ_QREL01000003.1"/>
</dbReference>
<dbReference type="SMART" id="SM00911">
    <property type="entry name" value="HWE_HK"/>
    <property type="match status" value="1"/>
</dbReference>
<reference evidence="20 21" key="1">
    <citation type="submission" date="2018-07" db="EMBL/GenBank/DDBJ databases">
        <title>Genomic Encyclopedia of Type Strains, Phase IV (KMG-IV): sequencing the most valuable type-strain genomes for metagenomic binning, comparative biology and taxonomic classification.</title>
        <authorList>
            <person name="Goeker M."/>
        </authorList>
    </citation>
    <scope>NUCLEOTIDE SEQUENCE [LARGE SCALE GENOMIC DNA]</scope>
    <source>
        <strain evidence="20 21">DSM 7466</strain>
    </source>
</reference>
<evidence type="ECO:0000256" key="8">
    <source>
        <dbReference type="ARBA" id="ARBA00022679"/>
    </source>
</evidence>
<dbReference type="Pfam" id="PF02518">
    <property type="entry name" value="HATPase_c"/>
    <property type="match status" value="1"/>
</dbReference>
<evidence type="ECO:0000259" key="18">
    <source>
        <dbReference type="PROSITE" id="PS50112"/>
    </source>
</evidence>
<dbReference type="InterPro" id="IPR005467">
    <property type="entry name" value="His_kinase_dom"/>
</dbReference>
<evidence type="ECO:0000256" key="7">
    <source>
        <dbReference type="ARBA" id="ARBA00022643"/>
    </source>
</evidence>